<gene>
    <name evidence="2" type="ORF">HNQ36_002931</name>
</gene>
<sequence>MIEAREAGALLSDIDRIGRDVRRSLFYRRASSMLLLWGALTFIGYVLTFSLQGAAGIIWSIVIAAGMAAR</sequence>
<dbReference type="Proteomes" id="UP000521227">
    <property type="component" value="Unassembled WGS sequence"/>
</dbReference>
<reference evidence="2 3" key="1">
    <citation type="submission" date="2020-08" db="EMBL/GenBank/DDBJ databases">
        <title>Genomic Encyclopedia of Type Strains, Phase IV (KMG-IV): sequencing the most valuable type-strain genomes for metagenomic binning, comparative biology and taxonomic classification.</title>
        <authorList>
            <person name="Goeker M."/>
        </authorList>
    </citation>
    <scope>NUCLEOTIDE SEQUENCE [LARGE SCALE GENOMIC DNA]</scope>
    <source>
        <strain evidence="2 3">DSM 17498</strain>
    </source>
</reference>
<dbReference type="EMBL" id="JACHIJ010000004">
    <property type="protein sequence ID" value="MBB5052940.1"/>
    <property type="molecule type" value="Genomic_DNA"/>
</dbReference>
<dbReference type="RefSeq" id="WP_246395389.1">
    <property type="nucleotide sequence ID" value="NZ_JACHIJ010000004.1"/>
</dbReference>
<keyword evidence="1" id="KW-1133">Transmembrane helix</keyword>
<evidence type="ECO:0000256" key="1">
    <source>
        <dbReference type="SAM" id="Phobius"/>
    </source>
</evidence>
<organism evidence="2 3">
    <name type="scientific">Afipia massiliensis</name>
    <dbReference type="NCBI Taxonomy" id="211460"/>
    <lineage>
        <taxon>Bacteria</taxon>
        <taxon>Pseudomonadati</taxon>
        <taxon>Pseudomonadota</taxon>
        <taxon>Alphaproteobacteria</taxon>
        <taxon>Hyphomicrobiales</taxon>
        <taxon>Nitrobacteraceae</taxon>
        <taxon>Afipia</taxon>
    </lineage>
</organism>
<evidence type="ECO:0000313" key="2">
    <source>
        <dbReference type="EMBL" id="MBB5052940.1"/>
    </source>
</evidence>
<name>A0A840N1K0_9BRAD</name>
<proteinExistence type="predicted"/>
<feature type="transmembrane region" description="Helical" evidence="1">
    <location>
        <begin position="26"/>
        <end position="47"/>
    </location>
</feature>
<protein>
    <submittedName>
        <fullName evidence="2">Uncharacterized protein</fullName>
    </submittedName>
</protein>
<keyword evidence="1" id="KW-0812">Transmembrane</keyword>
<dbReference type="AlphaFoldDB" id="A0A840N1K0"/>
<keyword evidence="1" id="KW-0472">Membrane</keyword>
<feature type="transmembrane region" description="Helical" evidence="1">
    <location>
        <begin position="53"/>
        <end position="69"/>
    </location>
</feature>
<evidence type="ECO:0000313" key="3">
    <source>
        <dbReference type="Proteomes" id="UP000521227"/>
    </source>
</evidence>
<accession>A0A840N1K0</accession>
<comment type="caution">
    <text evidence="2">The sequence shown here is derived from an EMBL/GenBank/DDBJ whole genome shotgun (WGS) entry which is preliminary data.</text>
</comment>